<dbReference type="OrthoDB" id="61110at2759"/>
<name>A0A6A6SE32_9PLEO</name>
<dbReference type="Gene3D" id="2.130.10.30">
    <property type="entry name" value="Regulator of chromosome condensation 1/beta-lactamase-inhibitor protein II"/>
    <property type="match status" value="2"/>
</dbReference>
<reference evidence="3" key="1">
    <citation type="journal article" date="2020" name="Stud. Mycol.">
        <title>101 Dothideomycetes genomes: a test case for predicting lifestyles and emergence of pathogens.</title>
        <authorList>
            <person name="Haridas S."/>
            <person name="Albert R."/>
            <person name="Binder M."/>
            <person name="Bloem J."/>
            <person name="Labutti K."/>
            <person name="Salamov A."/>
            <person name="Andreopoulos B."/>
            <person name="Baker S."/>
            <person name="Barry K."/>
            <person name="Bills G."/>
            <person name="Bluhm B."/>
            <person name="Cannon C."/>
            <person name="Castanera R."/>
            <person name="Culley D."/>
            <person name="Daum C."/>
            <person name="Ezra D."/>
            <person name="Gonzalez J."/>
            <person name="Henrissat B."/>
            <person name="Kuo A."/>
            <person name="Liang C."/>
            <person name="Lipzen A."/>
            <person name="Lutzoni F."/>
            <person name="Magnuson J."/>
            <person name="Mondo S."/>
            <person name="Nolan M."/>
            <person name="Ohm R."/>
            <person name="Pangilinan J."/>
            <person name="Park H.-J."/>
            <person name="Ramirez L."/>
            <person name="Alfaro M."/>
            <person name="Sun H."/>
            <person name="Tritt A."/>
            <person name="Yoshinaga Y."/>
            <person name="Zwiers L.-H."/>
            <person name="Turgeon B."/>
            <person name="Goodwin S."/>
            <person name="Spatafora J."/>
            <person name="Crous P."/>
            <person name="Grigoriev I."/>
        </authorList>
    </citation>
    <scope>NUCLEOTIDE SEQUENCE</scope>
    <source>
        <strain evidence="3">CBS 473.64</strain>
    </source>
</reference>
<dbReference type="SUPFAM" id="SSF50985">
    <property type="entry name" value="RCC1/BLIP-II"/>
    <property type="match status" value="1"/>
</dbReference>
<feature type="repeat" description="RCC1" evidence="1">
    <location>
        <begin position="84"/>
        <end position="156"/>
    </location>
</feature>
<dbReference type="InterPro" id="IPR036047">
    <property type="entry name" value="F-box-like_dom_sf"/>
</dbReference>
<dbReference type="PROSITE" id="PS50181">
    <property type="entry name" value="FBOX"/>
    <property type="match status" value="1"/>
</dbReference>
<dbReference type="InterPro" id="IPR009091">
    <property type="entry name" value="RCC1/BLIP-II"/>
</dbReference>
<feature type="domain" description="F-box" evidence="2">
    <location>
        <begin position="5"/>
        <end position="53"/>
    </location>
</feature>
<keyword evidence="4" id="KW-1185">Reference proteome</keyword>
<dbReference type="Pfam" id="PF12937">
    <property type="entry name" value="F-box-like"/>
    <property type="match status" value="1"/>
</dbReference>
<dbReference type="SUPFAM" id="SSF81383">
    <property type="entry name" value="F-box domain"/>
    <property type="match status" value="1"/>
</dbReference>
<sequence length="633" mass="70176">MAGKQSYLTELPLDILVLVFPYLDAKSFLALSGTCKAFHQPSLRLDPTYWSHATRSTFRVPNQPLLQHDGVRWQKMYRRMLTQSHVFTWGLNSHRRLGHEEVQEVNSVGHPLRGRRRMFVKQNCSFPKEMDAPGGGFGIISDLQCGGWSTTVLTSSGTLYSAGRINGESNSQSGLTTLQALHFPAGYPASAASYNEPTIAIRQFSAGRSHILGLSDSGRIWSWGDKGKAGCNIKFLTVDINEASPPDTSSASPSLYGQVRQVVAGWNCSSAYVHGTGIVLWSPVRRDDDESDTMLVLNSSEVPRTNYQRPKGAARESDEERSLGEEVGEVKNYIMLEQFLVFVTDIGKVFCCRIGDENKVDDILELKAFQDQDAGPIDVQGSFRRFAVLKNGEVIITQQTYLDACWTARHTNPEQIDISGLTVVPALQDSGVISVAFGDYHFLALHSSGKITSYGTELQCCGALGLGGNGGLSSRLRGISNRGFSQDGQLLPHAYTHGRQVWFRPEQINWIKHLESGGKDPAEANERLGMCNVDRNVQGEVSEWIEQEGREWDKNKGDDGLGAHFALRVSAAGWHSGAVVLVNEELADEKAVYDWQDRSFPRLKLSDGREMPGTVEFDEWREGRPEWNLDVEV</sequence>
<evidence type="ECO:0000259" key="2">
    <source>
        <dbReference type="PROSITE" id="PS50181"/>
    </source>
</evidence>
<dbReference type="PANTHER" id="PTHR45982">
    <property type="entry name" value="REGULATOR OF CHROMOSOME CONDENSATION"/>
    <property type="match status" value="1"/>
</dbReference>
<organism evidence="3 4">
    <name type="scientific">Massarina eburnea CBS 473.64</name>
    <dbReference type="NCBI Taxonomy" id="1395130"/>
    <lineage>
        <taxon>Eukaryota</taxon>
        <taxon>Fungi</taxon>
        <taxon>Dikarya</taxon>
        <taxon>Ascomycota</taxon>
        <taxon>Pezizomycotina</taxon>
        <taxon>Dothideomycetes</taxon>
        <taxon>Pleosporomycetidae</taxon>
        <taxon>Pleosporales</taxon>
        <taxon>Massarineae</taxon>
        <taxon>Massarinaceae</taxon>
        <taxon>Massarina</taxon>
    </lineage>
</organism>
<protein>
    <submittedName>
        <fullName evidence="3">RCC1/BLIP-II</fullName>
    </submittedName>
</protein>
<dbReference type="Gene3D" id="1.20.1280.50">
    <property type="match status" value="1"/>
</dbReference>
<dbReference type="CDD" id="cd09917">
    <property type="entry name" value="F-box_SF"/>
    <property type="match status" value="1"/>
</dbReference>
<evidence type="ECO:0000313" key="4">
    <source>
        <dbReference type="Proteomes" id="UP000799753"/>
    </source>
</evidence>
<proteinExistence type="predicted"/>
<dbReference type="Pfam" id="PF13540">
    <property type="entry name" value="RCC1_2"/>
    <property type="match status" value="1"/>
</dbReference>
<dbReference type="EMBL" id="MU006776">
    <property type="protein sequence ID" value="KAF2646096.1"/>
    <property type="molecule type" value="Genomic_DNA"/>
</dbReference>
<evidence type="ECO:0000256" key="1">
    <source>
        <dbReference type="PROSITE-ProRule" id="PRU00235"/>
    </source>
</evidence>
<gene>
    <name evidence="3" type="ORF">P280DRAFT_388426</name>
</gene>
<dbReference type="AlphaFoldDB" id="A0A6A6SE32"/>
<dbReference type="InterPro" id="IPR051553">
    <property type="entry name" value="Ran_GTPase-activating"/>
</dbReference>
<evidence type="ECO:0000313" key="3">
    <source>
        <dbReference type="EMBL" id="KAF2646096.1"/>
    </source>
</evidence>
<dbReference type="InterPro" id="IPR000408">
    <property type="entry name" value="Reg_chr_condens"/>
</dbReference>
<accession>A0A6A6SE32</accession>
<dbReference type="PANTHER" id="PTHR45982:SF1">
    <property type="entry name" value="REGULATOR OF CHROMOSOME CONDENSATION"/>
    <property type="match status" value="1"/>
</dbReference>
<dbReference type="Proteomes" id="UP000799753">
    <property type="component" value="Unassembled WGS sequence"/>
</dbReference>
<dbReference type="InterPro" id="IPR001810">
    <property type="entry name" value="F-box_dom"/>
</dbReference>
<dbReference type="PROSITE" id="PS50012">
    <property type="entry name" value="RCC1_3"/>
    <property type="match status" value="1"/>
</dbReference>
<dbReference type="PROSITE" id="PS00626">
    <property type="entry name" value="RCC1_2"/>
    <property type="match status" value="1"/>
</dbReference>